<keyword evidence="2" id="KW-1185">Reference proteome</keyword>
<comment type="caution">
    <text evidence="1">The sequence shown here is derived from an EMBL/GenBank/DDBJ whole genome shotgun (WGS) entry which is preliminary data.</text>
</comment>
<dbReference type="AlphaFoldDB" id="A0A9E5JK58"/>
<dbReference type="OrthoDB" id="5123702at2"/>
<accession>A0A9E5JK58</accession>
<protein>
    <submittedName>
        <fullName evidence="1">Uncharacterized protein</fullName>
    </submittedName>
</protein>
<dbReference type="RefSeq" id="WP_152582797.1">
    <property type="nucleotide sequence ID" value="NZ_JAVJPO010000010.1"/>
</dbReference>
<evidence type="ECO:0000313" key="2">
    <source>
        <dbReference type="Proteomes" id="UP000818266"/>
    </source>
</evidence>
<evidence type="ECO:0000313" key="1">
    <source>
        <dbReference type="EMBL" id="NHF61883.1"/>
    </source>
</evidence>
<gene>
    <name evidence="1" type="ORF">FK219_001280</name>
</gene>
<dbReference type="EMBL" id="VIKT02000002">
    <property type="protein sequence ID" value="NHF61883.1"/>
    <property type="molecule type" value="Genomic_DNA"/>
</dbReference>
<sequence>MQSELAAKIFGDREDPSVRLQKLFDDRSTTMGAPPSAREWAAKVLRERRIDPKTDPEDAVAAVRQAYPRLTTKVARYLVEDARQR</sequence>
<reference evidence="1 2" key="2">
    <citation type="submission" date="2020-03" db="EMBL/GenBank/DDBJ databases">
        <title>Chryseoglobus sp. isolated from a deep-sea seamount.</title>
        <authorList>
            <person name="Zhang D.-C."/>
        </authorList>
    </citation>
    <scope>NUCLEOTIDE SEQUENCE [LARGE SCALE GENOMIC DNA]</scope>
    <source>
        <strain evidence="1 2">KN1116</strain>
    </source>
</reference>
<proteinExistence type="predicted"/>
<organism evidence="1 2">
    <name type="scientific">Microcella pacifica</name>
    <dbReference type="NCBI Taxonomy" id="2591847"/>
    <lineage>
        <taxon>Bacteria</taxon>
        <taxon>Bacillati</taxon>
        <taxon>Actinomycetota</taxon>
        <taxon>Actinomycetes</taxon>
        <taxon>Micrococcales</taxon>
        <taxon>Microbacteriaceae</taxon>
        <taxon>Microcella</taxon>
    </lineage>
</organism>
<name>A0A9E5JK58_9MICO</name>
<reference evidence="1 2" key="1">
    <citation type="submission" date="2019-06" db="EMBL/GenBank/DDBJ databases">
        <authorList>
            <person name="De-Chao Zhang Q."/>
        </authorList>
    </citation>
    <scope>NUCLEOTIDE SEQUENCE [LARGE SCALE GENOMIC DNA]</scope>
    <source>
        <strain evidence="1 2">KN1116</strain>
    </source>
</reference>
<dbReference type="Proteomes" id="UP000818266">
    <property type="component" value="Unassembled WGS sequence"/>
</dbReference>